<proteinExistence type="inferred from homology"/>
<keyword evidence="5 6" id="KW-0949">S-adenosyl-L-methionine</keyword>
<evidence type="ECO:0000313" key="7">
    <source>
        <dbReference type="EMBL" id="MBO8424740.1"/>
    </source>
</evidence>
<keyword evidence="4 6" id="KW-0808">Transferase</keyword>
<evidence type="ECO:0000256" key="5">
    <source>
        <dbReference type="ARBA" id="ARBA00022691"/>
    </source>
</evidence>
<dbReference type="Gene3D" id="3.40.50.150">
    <property type="entry name" value="Vaccinia Virus protein VP39"/>
    <property type="match status" value="1"/>
</dbReference>
<comment type="caution">
    <text evidence="7">The sequence shown here is derived from an EMBL/GenBank/DDBJ whole genome shotgun (WGS) entry which is preliminary data.</text>
</comment>
<protein>
    <recommendedName>
        <fullName evidence="6">Ribosomal RNA small subunit methyltransferase G</fullName>
        <ecNumber evidence="6">2.1.1.-</ecNumber>
    </recommendedName>
    <alternativeName>
        <fullName evidence="6">16S rRNA 7-methylguanosine methyltransferase</fullName>
        <shortName evidence="6">16S rRNA m7G methyltransferase</shortName>
    </alternativeName>
</protein>
<organism evidence="7 8">
    <name type="scientific">Candidatus Stercoripulliclostridium pullicola</name>
    <dbReference type="NCBI Taxonomy" id="2840953"/>
    <lineage>
        <taxon>Bacteria</taxon>
        <taxon>Bacillati</taxon>
        <taxon>Bacillota</taxon>
        <taxon>Clostridia</taxon>
        <taxon>Eubacteriales</taxon>
        <taxon>Candidatus Stercoripulliclostridium</taxon>
    </lineage>
</organism>
<dbReference type="PANTHER" id="PTHR31760:SF0">
    <property type="entry name" value="S-ADENOSYL-L-METHIONINE-DEPENDENT METHYLTRANSFERASES SUPERFAMILY PROTEIN"/>
    <property type="match status" value="1"/>
</dbReference>
<dbReference type="PIRSF" id="PIRSF003078">
    <property type="entry name" value="GidB"/>
    <property type="match status" value="1"/>
</dbReference>
<dbReference type="Pfam" id="PF02527">
    <property type="entry name" value="GidB"/>
    <property type="match status" value="1"/>
</dbReference>
<feature type="binding site" evidence="6">
    <location>
        <position position="76"/>
    </location>
    <ligand>
        <name>S-adenosyl-L-methionine</name>
        <dbReference type="ChEBI" id="CHEBI:59789"/>
    </ligand>
</feature>
<name>A0A940DHB3_9FIRM</name>
<dbReference type="SUPFAM" id="SSF53335">
    <property type="entry name" value="S-adenosyl-L-methionine-dependent methyltransferases"/>
    <property type="match status" value="1"/>
</dbReference>
<feature type="binding site" evidence="6">
    <location>
        <position position="81"/>
    </location>
    <ligand>
        <name>S-adenosyl-L-methionine</name>
        <dbReference type="ChEBI" id="CHEBI:59789"/>
    </ligand>
</feature>
<comment type="subcellular location">
    <subcellularLocation>
        <location evidence="6">Cytoplasm</location>
    </subcellularLocation>
</comment>
<dbReference type="PANTHER" id="PTHR31760">
    <property type="entry name" value="S-ADENOSYL-L-METHIONINE-DEPENDENT METHYLTRANSFERASES SUPERFAMILY PROTEIN"/>
    <property type="match status" value="1"/>
</dbReference>
<evidence type="ECO:0000256" key="2">
    <source>
        <dbReference type="ARBA" id="ARBA00022552"/>
    </source>
</evidence>
<comment type="function">
    <text evidence="6">Specifically methylates the N7 position of a guanine in 16S rRNA.</text>
</comment>
<feature type="binding site" evidence="6">
    <location>
        <position position="146"/>
    </location>
    <ligand>
        <name>S-adenosyl-L-methionine</name>
        <dbReference type="ChEBI" id="CHEBI:59789"/>
    </ligand>
</feature>
<dbReference type="AlphaFoldDB" id="A0A940DHB3"/>
<gene>
    <name evidence="6 7" type="primary">rsmG</name>
    <name evidence="7" type="ORF">IAB16_06945</name>
</gene>
<keyword evidence="1 6" id="KW-0963">Cytoplasm</keyword>
<keyword evidence="2 6" id="KW-0698">rRNA processing</keyword>
<dbReference type="NCBIfam" id="TIGR00138">
    <property type="entry name" value="rsmG_gidB"/>
    <property type="match status" value="1"/>
</dbReference>
<dbReference type="InterPro" id="IPR003682">
    <property type="entry name" value="rRNA_ssu_MeTfrase_G"/>
</dbReference>
<dbReference type="GO" id="GO:0005829">
    <property type="term" value="C:cytosol"/>
    <property type="evidence" value="ECO:0007669"/>
    <property type="project" value="TreeGrafter"/>
</dbReference>
<dbReference type="HAMAP" id="MF_00074">
    <property type="entry name" value="16SrRNA_methyltr_G"/>
    <property type="match status" value="1"/>
</dbReference>
<evidence type="ECO:0000256" key="4">
    <source>
        <dbReference type="ARBA" id="ARBA00022679"/>
    </source>
</evidence>
<keyword evidence="3 6" id="KW-0489">Methyltransferase</keyword>
<dbReference type="InterPro" id="IPR029063">
    <property type="entry name" value="SAM-dependent_MTases_sf"/>
</dbReference>
<reference evidence="7" key="1">
    <citation type="submission" date="2020-10" db="EMBL/GenBank/DDBJ databases">
        <authorList>
            <person name="Gilroy R."/>
        </authorList>
    </citation>
    <scope>NUCLEOTIDE SEQUENCE</scope>
    <source>
        <strain evidence="7">517</strain>
    </source>
</reference>
<reference evidence="7" key="2">
    <citation type="journal article" date="2021" name="PeerJ">
        <title>Extensive microbial diversity within the chicken gut microbiome revealed by metagenomics and culture.</title>
        <authorList>
            <person name="Gilroy R."/>
            <person name="Ravi A."/>
            <person name="Getino M."/>
            <person name="Pursley I."/>
            <person name="Horton D.L."/>
            <person name="Alikhan N.F."/>
            <person name="Baker D."/>
            <person name="Gharbi K."/>
            <person name="Hall N."/>
            <person name="Watson M."/>
            <person name="Adriaenssens E.M."/>
            <person name="Foster-Nyarko E."/>
            <person name="Jarju S."/>
            <person name="Secka A."/>
            <person name="Antonio M."/>
            <person name="Oren A."/>
            <person name="Chaudhuri R.R."/>
            <person name="La Ragione R."/>
            <person name="Hildebrand F."/>
            <person name="Pallen M.J."/>
        </authorList>
    </citation>
    <scope>NUCLEOTIDE SEQUENCE</scope>
    <source>
        <strain evidence="7">517</strain>
    </source>
</reference>
<evidence type="ECO:0000256" key="3">
    <source>
        <dbReference type="ARBA" id="ARBA00022603"/>
    </source>
</evidence>
<evidence type="ECO:0000256" key="6">
    <source>
        <dbReference type="HAMAP-Rule" id="MF_00074"/>
    </source>
</evidence>
<evidence type="ECO:0000256" key="1">
    <source>
        <dbReference type="ARBA" id="ARBA00022490"/>
    </source>
</evidence>
<feature type="binding site" evidence="6">
    <location>
        <begin position="127"/>
        <end position="128"/>
    </location>
    <ligand>
        <name>S-adenosyl-L-methionine</name>
        <dbReference type="ChEBI" id="CHEBI:59789"/>
    </ligand>
</feature>
<dbReference type="EC" id="2.1.1.-" evidence="6"/>
<comment type="caution">
    <text evidence="6">Lacks conserved residue(s) required for the propagation of feature annotation.</text>
</comment>
<evidence type="ECO:0000313" key="8">
    <source>
        <dbReference type="Proteomes" id="UP000727857"/>
    </source>
</evidence>
<dbReference type="FunFam" id="3.40.50.150:FF:000041">
    <property type="entry name" value="Ribosomal RNA small subunit methyltransferase G"/>
    <property type="match status" value="1"/>
</dbReference>
<sequence>MDFTAKLRDKFVEYGYGLSDVAAEKFLGYYRFLVGYNGKVNLTAITDEDGVIAKHFLDSLAATPYLKEGVKLADIGSGAGFPAVVLKIYRPDADVTMFESNGKKTAFLEALTEELGLNGIRAANMRAEDAGRKERYREAFDVVTARAVTETRVLLEYAMPLLKMGGRLVAYKAHCADEVAAAENAAKILGAELTETKEYALEGNFRTLLIYTKTAETPEKYPRRYARIASEPL</sequence>
<accession>A0A940DHB3</accession>
<dbReference type="EMBL" id="JADINF010000175">
    <property type="protein sequence ID" value="MBO8424740.1"/>
    <property type="molecule type" value="Genomic_DNA"/>
</dbReference>
<comment type="similarity">
    <text evidence="6">Belongs to the methyltransferase superfamily. RNA methyltransferase RsmG family.</text>
</comment>
<dbReference type="Proteomes" id="UP000727857">
    <property type="component" value="Unassembled WGS sequence"/>
</dbReference>
<dbReference type="GO" id="GO:0070043">
    <property type="term" value="F:rRNA (guanine-N7-)-methyltransferase activity"/>
    <property type="evidence" value="ECO:0007669"/>
    <property type="project" value="UniProtKB-UniRule"/>
</dbReference>